<dbReference type="GO" id="GO:0005886">
    <property type="term" value="C:plasma membrane"/>
    <property type="evidence" value="ECO:0007669"/>
    <property type="project" value="TreeGrafter"/>
</dbReference>
<feature type="domain" description="EF-hand" evidence="5">
    <location>
        <begin position="264"/>
        <end position="299"/>
    </location>
</feature>
<feature type="domain" description="Ras-GEF" evidence="4">
    <location>
        <begin position="19"/>
        <end position="231"/>
    </location>
</feature>
<evidence type="ECO:0000313" key="8">
    <source>
        <dbReference type="WBParaSite" id="EVEC_0001339001-mRNA-1"/>
    </source>
</evidence>
<dbReference type="SMART" id="SM00054">
    <property type="entry name" value="EFh"/>
    <property type="match status" value="1"/>
</dbReference>
<dbReference type="PANTHER" id="PTHR23113:SF252">
    <property type="entry name" value="RAS GUANYL-RELEASING PROTEIN 3"/>
    <property type="match status" value="1"/>
</dbReference>
<sequence>MSLRKPVSRQVSLSFEQWSAEDISTSLSHIDYKALYRIPISELKTYCNEGKLTQRTPVLERSIAIFNSLSNWVQYMILSKTTAVERSRIIAKFVEVGKHLRKLNNFNTLMAVIGGVSHSNIARLSKTNSALPSHTKKELAKLTLLLSTQSNFANYRKALQGTDGQFRIPIMGVHLKDLIAWQCREGKLNTYSTLSKDRIERLAHHLSFFVSLDISYNEEEIYKLSQKREPRLLIRFPSSSRPTVFAEWASGVSCTLDQETVNKHITAMVDAVFKHYDHNKDGFISQSEFQQIAGNFPDGQITKEEMKSYFITVNKQSMEFRHGFKHSFVEASFISPVLCAHCEKLVIMLI</sequence>
<evidence type="ECO:0000313" key="6">
    <source>
        <dbReference type="EMBL" id="VDD97781.1"/>
    </source>
</evidence>
<evidence type="ECO:0000313" key="7">
    <source>
        <dbReference type="Proteomes" id="UP000274131"/>
    </source>
</evidence>
<dbReference type="WBParaSite" id="EVEC_0001339001-mRNA-1">
    <property type="protein sequence ID" value="EVEC_0001339001-mRNA-1"/>
    <property type="gene ID" value="EVEC_0001339001"/>
</dbReference>
<dbReference type="Gene3D" id="1.10.840.10">
    <property type="entry name" value="Ras guanine-nucleotide exchange factors catalytic domain"/>
    <property type="match status" value="1"/>
</dbReference>
<evidence type="ECO:0000256" key="1">
    <source>
        <dbReference type="ARBA" id="ARBA00022658"/>
    </source>
</evidence>
<keyword evidence="1 3" id="KW-0344">Guanine-nucleotide releasing factor</keyword>
<accession>A0A0N4VQT6</accession>
<dbReference type="GO" id="GO:0007265">
    <property type="term" value="P:Ras protein signal transduction"/>
    <property type="evidence" value="ECO:0007669"/>
    <property type="project" value="TreeGrafter"/>
</dbReference>
<evidence type="ECO:0000256" key="2">
    <source>
        <dbReference type="ARBA" id="ARBA00022837"/>
    </source>
</evidence>
<gene>
    <name evidence="6" type="ORF">EVEC_LOCUS12532</name>
</gene>
<dbReference type="AlphaFoldDB" id="A0A0N4VQT6"/>
<reference evidence="8" key="1">
    <citation type="submission" date="2017-02" db="UniProtKB">
        <authorList>
            <consortium name="WormBaseParasite"/>
        </authorList>
    </citation>
    <scope>IDENTIFICATION</scope>
</reference>
<keyword evidence="7" id="KW-1185">Reference proteome</keyword>
<dbReference type="InterPro" id="IPR001895">
    <property type="entry name" value="RASGEF_cat_dom"/>
</dbReference>
<dbReference type="InterPro" id="IPR011992">
    <property type="entry name" value="EF-hand-dom_pair"/>
</dbReference>
<dbReference type="PROSITE" id="PS50222">
    <property type="entry name" value="EF_HAND_2"/>
    <property type="match status" value="1"/>
</dbReference>
<dbReference type="InterPro" id="IPR008937">
    <property type="entry name" value="Ras-like_GEF"/>
</dbReference>
<dbReference type="PROSITE" id="PS00018">
    <property type="entry name" value="EF_HAND_1"/>
    <property type="match status" value="1"/>
</dbReference>
<evidence type="ECO:0000259" key="5">
    <source>
        <dbReference type="PROSITE" id="PS50222"/>
    </source>
</evidence>
<dbReference type="EMBL" id="UXUI01015091">
    <property type="protein sequence ID" value="VDD97781.1"/>
    <property type="molecule type" value="Genomic_DNA"/>
</dbReference>
<dbReference type="InterPro" id="IPR036964">
    <property type="entry name" value="RASGEF_cat_dom_sf"/>
</dbReference>
<dbReference type="GO" id="GO:0005085">
    <property type="term" value="F:guanyl-nucleotide exchange factor activity"/>
    <property type="evidence" value="ECO:0007669"/>
    <property type="project" value="UniProtKB-KW"/>
</dbReference>
<dbReference type="SMART" id="SM00147">
    <property type="entry name" value="RasGEF"/>
    <property type="match status" value="1"/>
</dbReference>
<dbReference type="STRING" id="51028.A0A0N4VQT6"/>
<dbReference type="InterPro" id="IPR018247">
    <property type="entry name" value="EF_Hand_1_Ca_BS"/>
</dbReference>
<dbReference type="PROSITE" id="PS50009">
    <property type="entry name" value="RASGEF_CAT"/>
    <property type="match status" value="1"/>
</dbReference>
<dbReference type="SUPFAM" id="SSF48366">
    <property type="entry name" value="Ras GEF"/>
    <property type="match status" value="1"/>
</dbReference>
<dbReference type="Pfam" id="PF13202">
    <property type="entry name" value="EF-hand_5"/>
    <property type="match status" value="1"/>
</dbReference>
<dbReference type="InterPro" id="IPR023578">
    <property type="entry name" value="Ras_GEF_dom_sf"/>
</dbReference>
<dbReference type="InterPro" id="IPR002048">
    <property type="entry name" value="EF_hand_dom"/>
</dbReference>
<dbReference type="SUPFAM" id="SSF47473">
    <property type="entry name" value="EF-hand"/>
    <property type="match status" value="1"/>
</dbReference>
<dbReference type="OrthoDB" id="74314at2759"/>
<proteinExistence type="predicted"/>
<reference evidence="6 7" key="2">
    <citation type="submission" date="2018-10" db="EMBL/GenBank/DDBJ databases">
        <authorList>
            <consortium name="Pathogen Informatics"/>
        </authorList>
    </citation>
    <scope>NUCLEOTIDE SEQUENCE [LARGE SCALE GENOMIC DNA]</scope>
</reference>
<evidence type="ECO:0000259" key="4">
    <source>
        <dbReference type="PROSITE" id="PS50009"/>
    </source>
</evidence>
<dbReference type="PANTHER" id="PTHR23113">
    <property type="entry name" value="GUANINE NUCLEOTIDE EXCHANGE FACTOR"/>
    <property type="match status" value="1"/>
</dbReference>
<dbReference type="Gene3D" id="1.10.238.10">
    <property type="entry name" value="EF-hand"/>
    <property type="match status" value="1"/>
</dbReference>
<keyword evidence="2" id="KW-0106">Calcium</keyword>
<name>A0A0N4VQT6_ENTVE</name>
<evidence type="ECO:0000256" key="3">
    <source>
        <dbReference type="PROSITE-ProRule" id="PRU00168"/>
    </source>
</evidence>
<dbReference type="Pfam" id="PF00617">
    <property type="entry name" value="RasGEF"/>
    <property type="match status" value="1"/>
</dbReference>
<dbReference type="Proteomes" id="UP000274131">
    <property type="component" value="Unassembled WGS sequence"/>
</dbReference>
<dbReference type="GO" id="GO:0005509">
    <property type="term" value="F:calcium ion binding"/>
    <property type="evidence" value="ECO:0007669"/>
    <property type="project" value="InterPro"/>
</dbReference>
<organism evidence="8">
    <name type="scientific">Enterobius vermicularis</name>
    <name type="common">Human pinworm</name>
    <dbReference type="NCBI Taxonomy" id="51028"/>
    <lineage>
        <taxon>Eukaryota</taxon>
        <taxon>Metazoa</taxon>
        <taxon>Ecdysozoa</taxon>
        <taxon>Nematoda</taxon>
        <taxon>Chromadorea</taxon>
        <taxon>Rhabditida</taxon>
        <taxon>Spirurina</taxon>
        <taxon>Oxyuridomorpha</taxon>
        <taxon>Oxyuroidea</taxon>
        <taxon>Oxyuridae</taxon>
        <taxon>Enterobius</taxon>
    </lineage>
</organism>
<protein>
    <submittedName>
        <fullName evidence="8">Ras-GEF domain-containing protein</fullName>
    </submittedName>
</protein>